<reference evidence="12" key="2">
    <citation type="journal article" date="2002" name="J. Biol. Chem.">
        <title>Characterization and cloning of two isoforms of heteroglobin, a novel heterodimeric glycoprotein of the secretoglobin-uteroglobin family showing tissue-specific and sex differential expression.</title>
        <authorList>
            <person name="Alvarez J."/>
            <person name="Vinas J."/>
            <person name="Alonso J.M."/>
            <person name="Albar J.P."/>
            <person name="Ashman K."/>
            <person name="Dominguez P."/>
        </authorList>
    </citation>
    <scope>NUCLEOTIDE SEQUENCE</scope>
    <source>
        <tissue evidence="12">Harderian gland</tissue>
    </source>
</reference>
<dbReference type="Gene3D" id="1.10.210.10">
    <property type="entry name" value="Secretoglobin"/>
    <property type="match status" value="1"/>
</dbReference>
<name>A0A1R4AQV9_MESAU</name>
<feature type="signal peptide" evidence="10">
    <location>
        <begin position="1"/>
        <end position="21"/>
    </location>
</feature>
<dbReference type="PANTHER" id="PTHR11332:SF6">
    <property type="entry name" value="SECRETOGLOBIN FAMILY 1D MEMBER 4"/>
    <property type="match status" value="1"/>
</dbReference>
<evidence type="ECO:0000256" key="1">
    <source>
        <dbReference type="ARBA" id="ARBA00004613"/>
    </source>
</evidence>
<dbReference type="GO" id="GO:0019834">
    <property type="term" value="F:phospholipase A2 inhibitor activity"/>
    <property type="evidence" value="ECO:0007669"/>
    <property type="project" value="UniProtKB-KW"/>
</dbReference>
<evidence type="ECO:0000256" key="4">
    <source>
        <dbReference type="ARBA" id="ARBA00022729"/>
    </source>
</evidence>
<dbReference type="GO" id="GO:0007165">
    <property type="term" value="P:signal transduction"/>
    <property type="evidence" value="ECO:0007669"/>
    <property type="project" value="InterPro"/>
</dbReference>
<accession>A0A1R4AQV9</accession>
<evidence type="ECO:0000256" key="2">
    <source>
        <dbReference type="ARBA" id="ARBA00020696"/>
    </source>
</evidence>
<evidence type="ECO:0000256" key="9">
    <source>
        <dbReference type="ARBA" id="ARBA00047071"/>
    </source>
</evidence>
<organism evidence="12">
    <name type="scientific">Mesocricetus auratus</name>
    <name type="common">Golden hamster</name>
    <dbReference type="NCBI Taxonomy" id="10036"/>
    <lineage>
        <taxon>Eukaryota</taxon>
        <taxon>Metazoa</taxon>
        <taxon>Chordata</taxon>
        <taxon>Craniata</taxon>
        <taxon>Vertebrata</taxon>
        <taxon>Euteleostomi</taxon>
        <taxon>Mammalia</taxon>
        <taxon>Eutheria</taxon>
        <taxon>Euarchontoglires</taxon>
        <taxon>Glires</taxon>
        <taxon>Rodentia</taxon>
        <taxon>Myomorpha</taxon>
        <taxon>Muroidea</taxon>
        <taxon>Cricetidae</taxon>
        <taxon>Cricetinae</taxon>
        <taxon>Mesocricetus</taxon>
    </lineage>
</organism>
<reference evidence="12" key="1">
    <citation type="journal article" date="1995" name="FEBS Lett.">
        <title>Cloning of a Syrian hamster cDNA related to sexual dimorphism: establishment of a new family of proteins.</title>
        <authorList>
            <person name="Dominguez P."/>
        </authorList>
    </citation>
    <scope>NUCLEOTIDE SEQUENCE</scope>
    <source>
        <tissue evidence="12">Harderian gland</tissue>
    </source>
</reference>
<keyword evidence="3" id="KW-0964">Secreted</keyword>
<proteinExistence type="evidence at transcript level"/>
<dbReference type="InterPro" id="IPR035960">
    <property type="entry name" value="Secretoglobin_sf"/>
</dbReference>
<dbReference type="CDD" id="cd00633">
    <property type="entry name" value="Secretoglobin"/>
    <property type="match status" value="1"/>
</dbReference>
<evidence type="ECO:0000256" key="6">
    <source>
        <dbReference type="ARBA" id="ARBA00023157"/>
    </source>
</evidence>
<dbReference type="PROSITE" id="PS51311">
    <property type="entry name" value="SCGB"/>
    <property type="match status" value="1"/>
</dbReference>
<comment type="similarity">
    <text evidence="8">Belongs to the secretoglobin family. Lipophilin subfamily.</text>
</comment>
<dbReference type="AlphaFoldDB" id="A0A1R4AQV9"/>
<dbReference type="EMBL" id="KY369137">
    <property type="protein sequence ID" value="ATV94956.1"/>
    <property type="molecule type" value="Genomic_DNA"/>
</dbReference>
<dbReference type="InterPro" id="IPR016126">
    <property type="entry name" value="Secretoglobin"/>
</dbReference>
<comment type="subcellular location">
    <subcellularLocation>
        <location evidence="1">Secreted</location>
    </subcellularLocation>
</comment>
<evidence type="ECO:0000313" key="11">
    <source>
        <dbReference type="EMBL" id="ATV94956.1"/>
    </source>
</evidence>
<dbReference type="GO" id="GO:0005615">
    <property type="term" value="C:extracellular space"/>
    <property type="evidence" value="ECO:0007669"/>
    <property type="project" value="TreeGrafter"/>
</dbReference>
<sequence>MKLSLCLLLVILAVHCYEANAANVCPAVLSVSKSFLFDKVEKFEAYLQTFNAPPEAVKAKVEVKKCIDSTLNYLEKMEMGKILAEVVGYCKGTEN</sequence>
<evidence type="ECO:0000256" key="3">
    <source>
        <dbReference type="ARBA" id="ARBA00022525"/>
    </source>
</evidence>
<protein>
    <recommendedName>
        <fullName evidence="2">Uteroglobin</fullName>
    </recommendedName>
    <alternativeName>
        <fullName evidence="7">Secretoglobin family 1A member 1</fullName>
    </alternativeName>
</protein>
<dbReference type="PANTHER" id="PTHR11332">
    <property type="entry name" value="SECRETOGLOBIN FAMILY 1D"/>
    <property type="match status" value="1"/>
</dbReference>
<dbReference type="SUPFAM" id="SSF48201">
    <property type="entry name" value="Uteroglobin-like"/>
    <property type="match status" value="1"/>
</dbReference>
<evidence type="ECO:0000256" key="10">
    <source>
        <dbReference type="SAM" id="SignalP"/>
    </source>
</evidence>
<keyword evidence="5" id="KW-0593">Phospholipase A2 inhibitor</keyword>
<keyword evidence="4 10" id="KW-0732">Signal</keyword>
<evidence type="ECO:0000256" key="8">
    <source>
        <dbReference type="ARBA" id="ARBA00038364"/>
    </source>
</evidence>
<comment type="subunit">
    <text evidence="9">Antiparallel homodimer; disulfide-linked. Interaction with LMBR1L is controversial.</text>
</comment>
<gene>
    <name evidence="12" type="primary">FHG22</name>
    <name evidence="11" type="synonym">hgb.a</name>
</gene>
<keyword evidence="6" id="KW-1015">Disulfide bond</keyword>
<dbReference type="InterPro" id="IPR000329">
    <property type="entry name" value="Uteroglobin"/>
</dbReference>
<evidence type="ECO:0000256" key="5">
    <source>
        <dbReference type="ARBA" id="ARBA00023005"/>
    </source>
</evidence>
<feature type="chain" id="PRO_5015069393" description="Uteroglobin" evidence="10">
    <location>
        <begin position="22"/>
        <end position="95"/>
    </location>
</feature>
<dbReference type="PRINTS" id="PR00486">
    <property type="entry name" value="UTEROGLOBIN"/>
</dbReference>
<evidence type="ECO:0000313" key="12">
    <source>
        <dbReference type="EMBL" id="SJL38371.1"/>
    </source>
</evidence>
<reference evidence="11" key="3">
    <citation type="submission" date="2016-12" db="EMBL/GenBank/DDBJ databases">
        <authorList>
            <person name="Song W.-J."/>
            <person name="Kurnit D.M."/>
        </authorList>
    </citation>
    <scope>NUCLEOTIDE SEQUENCE</scope>
    <source>
        <strain evidence="11">Lake View</strain>
        <tissue evidence="11">Parotid gland</tissue>
    </source>
</reference>
<evidence type="ECO:0000256" key="7">
    <source>
        <dbReference type="ARBA" id="ARBA00031712"/>
    </source>
</evidence>
<dbReference type="Pfam" id="PF01099">
    <property type="entry name" value="Uteroglobin"/>
    <property type="match status" value="1"/>
</dbReference>
<dbReference type="EMBL" id="Z66540">
    <property type="protein sequence ID" value="SJL38371.1"/>
    <property type="molecule type" value="mRNA"/>
</dbReference>